<keyword evidence="1" id="KW-1133">Transmembrane helix</keyword>
<keyword evidence="1" id="KW-0472">Membrane</keyword>
<dbReference type="Proteomes" id="UP000610203">
    <property type="component" value="Unassembled WGS sequence"/>
</dbReference>
<keyword evidence="3" id="KW-1185">Reference proteome</keyword>
<accession>A0ABQ3GRP7</accession>
<evidence type="ECO:0000313" key="2">
    <source>
        <dbReference type="EMBL" id="GHD34316.1"/>
    </source>
</evidence>
<keyword evidence="1" id="KW-0812">Transmembrane</keyword>
<feature type="transmembrane region" description="Helical" evidence="1">
    <location>
        <begin position="58"/>
        <end position="82"/>
    </location>
</feature>
<dbReference type="EMBL" id="BMZR01000003">
    <property type="protein sequence ID" value="GHD34316.1"/>
    <property type="molecule type" value="Genomic_DNA"/>
</dbReference>
<reference evidence="3" key="1">
    <citation type="journal article" date="2019" name="Int. J. Syst. Evol. Microbiol.">
        <title>The Global Catalogue of Microorganisms (GCM) 10K type strain sequencing project: providing services to taxonomists for standard genome sequencing and annotation.</title>
        <authorList>
            <consortium name="The Broad Institute Genomics Platform"/>
            <consortium name="The Broad Institute Genome Sequencing Center for Infectious Disease"/>
            <person name="Wu L."/>
            <person name="Ma J."/>
        </authorList>
    </citation>
    <scope>NUCLEOTIDE SEQUENCE [LARGE SCALE GENOMIC DNA]</scope>
    <source>
        <strain evidence="3">KCTC 42280</strain>
    </source>
</reference>
<name>A0ABQ3GRP7_9GAMM</name>
<evidence type="ECO:0000256" key="1">
    <source>
        <dbReference type="SAM" id="Phobius"/>
    </source>
</evidence>
<evidence type="ECO:0000313" key="3">
    <source>
        <dbReference type="Proteomes" id="UP000610203"/>
    </source>
</evidence>
<comment type="caution">
    <text evidence="2">The sequence shown here is derived from an EMBL/GenBank/DDBJ whole genome shotgun (WGS) entry which is preliminary data.</text>
</comment>
<proteinExistence type="predicted"/>
<gene>
    <name evidence="2" type="ORF">GCM10016272_19500</name>
</gene>
<feature type="transmembrane region" description="Helical" evidence="1">
    <location>
        <begin position="25"/>
        <end position="46"/>
    </location>
</feature>
<organism evidence="2 3">
    <name type="scientific">Psychrobacter glaciei</name>
    <dbReference type="NCBI Taxonomy" id="619771"/>
    <lineage>
        <taxon>Bacteria</taxon>
        <taxon>Pseudomonadati</taxon>
        <taxon>Pseudomonadota</taxon>
        <taxon>Gammaproteobacteria</taxon>
        <taxon>Moraxellales</taxon>
        <taxon>Moraxellaceae</taxon>
        <taxon>Psychrobacter</taxon>
    </lineage>
</organism>
<sequence length="89" mass="10111">MALFLFINLIISRYHIMNKNSKDRLIRILVGYVGLYPTLLIVLTLLKPVTQGLSLPVVVLIETIILVPLTQLVSFPLAGWVIERLSRKK</sequence>
<protein>
    <submittedName>
        <fullName evidence="2">Uncharacterized protein</fullName>
    </submittedName>
</protein>